<reference evidence="1 2" key="1">
    <citation type="submission" date="2013-07" db="EMBL/GenBank/DDBJ databases">
        <title>Thalassospira permensis NBRC 106175 Genome Sequencing.</title>
        <authorList>
            <person name="Lai Q."/>
            <person name="Shao Z."/>
        </authorList>
    </citation>
    <scope>NUCLEOTIDE SEQUENCE [LARGE SCALE GENOMIC DNA]</scope>
    <source>
        <strain evidence="1 2">NBRC 106175</strain>
    </source>
</reference>
<name>A0ABR4TUY2_9PROT</name>
<dbReference type="EMBL" id="AUNC01000001">
    <property type="protein sequence ID" value="KEO59612.1"/>
    <property type="molecule type" value="Genomic_DNA"/>
</dbReference>
<accession>A0ABR4TUY2</accession>
<keyword evidence="2" id="KW-1185">Reference proteome</keyword>
<gene>
    <name evidence="1" type="ORF">SMB34_01110</name>
</gene>
<sequence>MRNSKKILAESNICTENGQENPTGAVFYLPVVK</sequence>
<evidence type="ECO:0000313" key="1">
    <source>
        <dbReference type="EMBL" id="KEO59612.1"/>
    </source>
</evidence>
<proteinExistence type="predicted"/>
<organism evidence="1 2">
    <name type="scientific">Thalassospira permensis NBRC 106175</name>
    <dbReference type="NCBI Taxonomy" id="1353532"/>
    <lineage>
        <taxon>Bacteria</taxon>
        <taxon>Pseudomonadati</taxon>
        <taxon>Pseudomonadota</taxon>
        <taxon>Alphaproteobacteria</taxon>
        <taxon>Rhodospirillales</taxon>
        <taxon>Thalassospiraceae</taxon>
        <taxon>Thalassospira</taxon>
    </lineage>
</organism>
<protein>
    <submittedName>
        <fullName evidence="1">Uncharacterized protein</fullName>
    </submittedName>
</protein>
<comment type="caution">
    <text evidence="1">The sequence shown here is derived from an EMBL/GenBank/DDBJ whole genome shotgun (WGS) entry which is preliminary data.</text>
</comment>
<evidence type="ECO:0000313" key="2">
    <source>
        <dbReference type="Proteomes" id="UP000027463"/>
    </source>
</evidence>
<dbReference type="Proteomes" id="UP000027463">
    <property type="component" value="Unassembled WGS sequence"/>
</dbReference>